<organism evidence="4 5">
    <name type="scientific">Seminavis robusta</name>
    <dbReference type="NCBI Taxonomy" id="568900"/>
    <lineage>
        <taxon>Eukaryota</taxon>
        <taxon>Sar</taxon>
        <taxon>Stramenopiles</taxon>
        <taxon>Ochrophyta</taxon>
        <taxon>Bacillariophyta</taxon>
        <taxon>Bacillariophyceae</taxon>
        <taxon>Bacillariophycidae</taxon>
        <taxon>Naviculales</taxon>
        <taxon>Naviculaceae</taxon>
        <taxon>Seminavis</taxon>
    </lineage>
</organism>
<feature type="compositionally biased region" description="Basic and acidic residues" evidence="1">
    <location>
        <begin position="516"/>
        <end position="526"/>
    </location>
</feature>
<feature type="region of interest" description="Disordered" evidence="1">
    <location>
        <begin position="340"/>
        <end position="454"/>
    </location>
</feature>
<reference evidence="4" key="1">
    <citation type="submission" date="2020-06" db="EMBL/GenBank/DDBJ databases">
        <authorList>
            <consortium name="Plant Systems Biology data submission"/>
        </authorList>
    </citation>
    <scope>NUCLEOTIDE SEQUENCE</scope>
    <source>
        <strain evidence="4">D6</strain>
    </source>
</reference>
<sequence>MRILLAPLLLAALAHANKDSTYYNNGVTNPNVEQAMYWHEGWNVLEDLSQFDKLYVTYHHCAWEAPTGDDDNGDGGGDGDDWYLNSVPSFRANVAYSLYGILKGQKDSGCNKKTYINSFHTTQGLESFTNSMAAAGLTNLFELVDGDEDEDDGLGGGTVTSTCYQDEDEDNEGDDNVNNGQKLYQSTSYGLGCLSDGSSSSKDFAIHTYDGGYCDANSITGTVDELEDLNERLDLAKCVPIFEGGYYDAEEQDDEDVDPLDVLATSRACRIHDGTKSCPDPYGQLKQRERQLNQATGALYAGPFWTARKVMITAWTMIAVGIFSFLSAIAWAVNDYMDDRTGGTKSRKVQEDTDSVMDPVKPSRGRSELSETLSSVASTISKSLGLTSDSHSKSSKNSKRSKRSSKSNKSKRSGRSGGSRRSKRSSGGGGNDDVDAPETINFSPSYRSENTDTSNLSAEDVVLNNNNNNIQDGVEAAPSTEDASVQASVREAVGDMVHFLKKTSETFFDEPEDEVIENKGIPDELPKPSSSRRVPSEAEVDSNWTEKEEAVSKKKWRKRRWFKKMLGK</sequence>
<feature type="compositionally biased region" description="Basic residues" evidence="1">
    <location>
        <begin position="393"/>
        <end position="424"/>
    </location>
</feature>
<dbReference type="AlphaFoldDB" id="A0A9N8ESC0"/>
<feature type="transmembrane region" description="Helical" evidence="2">
    <location>
        <begin position="312"/>
        <end position="333"/>
    </location>
</feature>
<name>A0A9N8ESC0_9STRA</name>
<feature type="chain" id="PRO_5040165383" evidence="3">
    <location>
        <begin position="17"/>
        <end position="568"/>
    </location>
</feature>
<feature type="compositionally biased region" description="Polar residues" evidence="1">
    <location>
        <begin position="370"/>
        <end position="389"/>
    </location>
</feature>
<comment type="caution">
    <text evidence="4">The sequence shown here is derived from an EMBL/GenBank/DDBJ whole genome shotgun (WGS) entry which is preliminary data.</text>
</comment>
<evidence type="ECO:0000313" key="5">
    <source>
        <dbReference type="Proteomes" id="UP001153069"/>
    </source>
</evidence>
<evidence type="ECO:0000313" key="4">
    <source>
        <dbReference type="EMBL" id="CAB9525858.1"/>
    </source>
</evidence>
<feature type="region of interest" description="Disordered" evidence="1">
    <location>
        <begin position="512"/>
        <end position="549"/>
    </location>
</feature>
<evidence type="ECO:0000256" key="1">
    <source>
        <dbReference type="SAM" id="MobiDB-lite"/>
    </source>
</evidence>
<proteinExistence type="predicted"/>
<dbReference type="OrthoDB" id="48610at2759"/>
<keyword evidence="2" id="KW-1133">Transmembrane helix</keyword>
<evidence type="ECO:0000256" key="3">
    <source>
        <dbReference type="SAM" id="SignalP"/>
    </source>
</evidence>
<protein>
    <submittedName>
        <fullName evidence="4">Uncharacterized protein</fullName>
    </submittedName>
</protein>
<accession>A0A9N8ESC0</accession>
<feature type="compositionally biased region" description="Polar residues" evidence="1">
    <location>
        <begin position="440"/>
        <end position="454"/>
    </location>
</feature>
<dbReference type="Proteomes" id="UP001153069">
    <property type="component" value="Unassembled WGS sequence"/>
</dbReference>
<dbReference type="EMBL" id="CAICTM010001736">
    <property type="protein sequence ID" value="CAB9525858.1"/>
    <property type="molecule type" value="Genomic_DNA"/>
</dbReference>
<gene>
    <name evidence="4" type="ORF">SEMRO_1738_G294530.1</name>
</gene>
<feature type="signal peptide" evidence="3">
    <location>
        <begin position="1"/>
        <end position="16"/>
    </location>
</feature>
<keyword evidence="3" id="KW-0732">Signal</keyword>
<keyword evidence="2" id="KW-0812">Transmembrane</keyword>
<feature type="compositionally biased region" description="Acidic residues" evidence="1">
    <location>
        <begin position="165"/>
        <end position="175"/>
    </location>
</feature>
<feature type="region of interest" description="Disordered" evidence="1">
    <location>
        <begin position="149"/>
        <end position="180"/>
    </location>
</feature>
<keyword evidence="2" id="KW-0472">Membrane</keyword>
<keyword evidence="5" id="KW-1185">Reference proteome</keyword>
<evidence type="ECO:0000256" key="2">
    <source>
        <dbReference type="SAM" id="Phobius"/>
    </source>
</evidence>